<reference evidence="9 10" key="1">
    <citation type="submission" date="2019-12" db="EMBL/GenBank/DDBJ databases">
        <authorList>
            <person name="Yuan C.-G."/>
        </authorList>
    </citation>
    <scope>NUCLEOTIDE SEQUENCE [LARGE SCALE GENOMIC DNA]</scope>
    <source>
        <strain evidence="9 10">KCTC 23863</strain>
    </source>
</reference>
<proteinExistence type="inferred from homology"/>
<organism evidence="9 10">
    <name type="scientific">Microvirga makkahensis</name>
    <dbReference type="NCBI Taxonomy" id="1128670"/>
    <lineage>
        <taxon>Bacteria</taxon>
        <taxon>Pseudomonadati</taxon>
        <taxon>Pseudomonadota</taxon>
        <taxon>Alphaproteobacteria</taxon>
        <taxon>Hyphomicrobiales</taxon>
        <taxon>Methylobacteriaceae</taxon>
        <taxon>Microvirga</taxon>
    </lineage>
</organism>
<comment type="subcellular location">
    <subcellularLocation>
        <location evidence="1">Membrane</location>
        <topology evidence="1">Single-pass membrane protein</topology>
    </subcellularLocation>
</comment>
<feature type="compositionally biased region" description="Basic and acidic residues" evidence="7">
    <location>
        <begin position="51"/>
        <end position="68"/>
    </location>
</feature>
<keyword evidence="10" id="KW-1185">Reference proteome</keyword>
<dbReference type="GO" id="GO:0030246">
    <property type="term" value="F:carbohydrate binding"/>
    <property type="evidence" value="ECO:0007669"/>
    <property type="project" value="UniProtKB-KW"/>
</dbReference>
<evidence type="ECO:0000256" key="8">
    <source>
        <dbReference type="SAM" id="SignalP"/>
    </source>
</evidence>
<evidence type="ECO:0000256" key="5">
    <source>
        <dbReference type="ARBA" id="ARBA00022734"/>
    </source>
</evidence>
<comment type="function">
    <text evidence="6">Has immunoglobulin-binding and hemagglutination properties, and can bind to mannose. Essential for virulence. May be involved in LPS biosynthesis or polysaccharide transport.</text>
</comment>
<dbReference type="AlphaFoldDB" id="A0A7X3SPI1"/>
<evidence type="ECO:0000256" key="7">
    <source>
        <dbReference type="SAM" id="MobiDB-lite"/>
    </source>
</evidence>
<comment type="similarity">
    <text evidence="2">Belongs to the BA14k family.</text>
</comment>
<evidence type="ECO:0000313" key="10">
    <source>
        <dbReference type="Proteomes" id="UP000436483"/>
    </source>
</evidence>
<feature type="chain" id="PRO_5030647603" description="Lectin-like protein BA14k" evidence="8">
    <location>
        <begin position="32"/>
        <end position="179"/>
    </location>
</feature>
<accession>A0A7X3SPI1</accession>
<evidence type="ECO:0000256" key="4">
    <source>
        <dbReference type="ARBA" id="ARBA00022475"/>
    </source>
</evidence>
<keyword evidence="8" id="KW-0732">Signal</keyword>
<name>A0A7X3SPI1_9HYPH</name>
<dbReference type="OrthoDB" id="8117189at2"/>
<protein>
    <recommendedName>
        <fullName evidence="3">Lectin-like protein BA14k</fullName>
    </recommendedName>
</protein>
<evidence type="ECO:0000256" key="3">
    <source>
        <dbReference type="ARBA" id="ARBA00020552"/>
    </source>
</evidence>
<evidence type="ECO:0000256" key="1">
    <source>
        <dbReference type="ARBA" id="ARBA00004167"/>
    </source>
</evidence>
<dbReference type="EMBL" id="WURB01000008">
    <property type="protein sequence ID" value="MXQ12467.1"/>
    <property type="molecule type" value="Genomic_DNA"/>
</dbReference>
<evidence type="ECO:0000256" key="2">
    <source>
        <dbReference type="ARBA" id="ARBA00010270"/>
    </source>
</evidence>
<comment type="caution">
    <text evidence="9">The sequence shown here is derived from an EMBL/GenBank/DDBJ whole genome shotgun (WGS) entry which is preliminary data.</text>
</comment>
<feature type="signal peptide" evidence="8">
    <location>
        <begin position="1"/>
        <end position="31"/>
    </location>
</feature>
<dbReference type="Proteomes" id="UP000436483">
    <property type="component" value="Unassembled WGS sequence"/>
</dbReference>
<keyword evidence="4" id="KW-1003">Cell membrane</keyword>
<feature type="region of interest" description="Disordered" evidence="7">
    <location>
        <begin position="45"/>
        <end position="68"/>
    </location>
</feature>
<dbReference type="GO" id="GO:0016020">
    <property type="term" value="C:membrane"/>
    <property type="evidence" value="ECO:0007669"/>
    <property type="project" value="UniProtKB-SubCell"/>
</dbReference>
<dbReference type="InterPro" id="IPR012413">
    <property type="entry name" value="BA14K"/>
</dbReference>
<reference evidence="9 10" key="2">
    <citation type="submission" date="2020-01" db="EMBL/GenBank/DDBJ databases">
        <title>Microvirga sp. nov., an arsenate reduction bacterium isolated from Tibet hotspring sediments.</title>
        <authorList>
            <person name="Xian W.-D."/>
            <person name="Li W.-J."/>
        </authorList>
    </citation>
    <scope>NUCLEOTIDE SEQUENCE [LARGE SCALE GENOMIC DNA]</scope>
    <source>
        <strain evidence="9 10">KCTC 23863</strain>
    </source>
</reference>
<evidence type="ECO:0000256" key="6">
    <source>
        <dbReference type="ARBA" id="ARBA00025321"/>
    </source>
</evidence>
<gene>
    <name evidence="9" type="ORF">GR328_13555</name>
</gene>
<keyword evidence="4" id="KW-0472">Membrane</keyword>
<evidence type="ECO:0000313" key="9">
    <source>
        <dbReference type="EMBL" id="MXQ12467.1"/>
    </source>
</evidence>
<dbReference type="Pfam" id="PF07886">
    <property type="entry name" value="BA14K"/>
    <property type="match status" value="1"/>
</dbReference>
<sequence>MEYEMNKVISGVCAASMVMSIVGASVSAAQAAPIPVIKHDTASNQVRQVQVRRDHDRDRFDRRRDERSRVERRAVRPRFEHRGRYGYYNGHRGYREYRRGYRQSNGWWFPPAAFVAGAIIGGAIANQPAVAAPPVYAPVRLSAAHVNWCTNRWKSYRISDNTYQPYNGPRQACVSPYGG</sequence>
<keyword evidence="5" id="KW-0430">Lectin</keyword>